<dbReference type="Gene3D" id="1.20.58.610">
    <property type="entry name" value="Cdc37, Hsp90 binding domain"/>
    <property type="match status" value="1"/>
</dbReference>
<gene>
    <name evidence="10" type="ORF">CANINC_002844</name>
</gene>
<dbReference type="GO" id="GO:0019901">
    <property type="term" value="F:protein kinase binding"/>
    <property type="evidence" value="ECO:0007669"/>
    <property type="project" value="InterPro"/>
</dbReference>
<name>A0A4T0X1T2_9ASCO</name>
<dbReference type="InterPro" id="IPR038189">
    <property type="entry name" value="Cdc37_Hsp90-bd_sf"/>
</dbReference>
<dbReference type="InterPro" id="IPR004918">
    <property type="entry name" value="Cdc37"/>
</dbReference>
<evidence type="ECO:0000256" key="1">
    <source>
        <dbReference type="ARBA" id="ARBA00004496"/>
    </source>
</evidence>
<dbReference type="OrthoDB" id="440202at2759"/>
<dbReference type="GO" id="GO:0051087">
    <property type="term" value="F:protein-folding chaperone binding"/>
    <property type="evidence" value="ECO:0007669"/>
    <property type="project" value="TreeGrafter"/>
</dbReference>
<evidence type="ECO:0000256" key="4">
    <source>
        <dbReference type="ARBA" id="ARBA00023186"/>
    </source>
</evidence>
<dbReference type="PANTHER" id="PTHR12800">
    <property type="entry name" value="CDC37-RELATED"/>
    <property type="match status" value="1"/>
</dbReference>
<evidence type="ECO:0000256" key="2">
    <source>
        <dbReference type="ARBA" id="ARBA00006222"/>
    </source>
</evidence>
<dbReference type="SMART" id="SM01071">
    <property type="entry name" value="CDC37_N"/>
    <property type="match status" value="1"/>
</dbReference>
<dbReference type="EMBL" id="SELW01000468">
    <property type="protein sequence ID" value="TID26149.1"/>
    <property type="molecule type" value="Genomic_DNA"/>
</dbReference>
<proteinExistence type="inferred from homology"/>
<dbReference type="Proteomes" id="UP000307173">
    <property type="component" value="Unassembled WGS sequence"/>
</dbReference>
<reference evidence="10 11" key="1">
    <citation type="journal article" date="2019" name="Front. Genet.">
        <title>Whole-Genome Sequencing of the Opportunistic Yeast Pathogen Candida inconspicua Uncovers Its Hybrid Origin.</title>
        <authorList>
            <person name="Mixao V."/>
            <person name="Hansen A.P."/>
            <person name="Saus E."/>
            <person name="Boekhout T."/>
            <person name="Lass-Florl C."/>
            <person name="Gabaldon T."/>
        </authorList>
    </citation>
    <scope>NUCLEOTIDE SEQUENCE [LARGE SCALE GENOMIC DNA]</scope>
    <source>
        <strain evidence="10 11">CBS 180</strain>
    </source>
</reference>
<dbReference type="GO" id="GO:0006457">
    <property type="term" value="P:protein folding"/>
    <property type="evidence" value="ECO:0007669"/>
    <property type="project" value="TreeGrafter"/>
</dbReference>
<dbReference type="Gene3D" id="6.10.140.250">
    <property type="match status" value="1"/>
</dbReference>
<dbReference type="InterPro" id="IPR013873">
    <property type="entry name" value="Cdc37_C"/>
</dbReference>
<evidence type="ECO:0000313" key="11">
    <source>
        <dbReference type="Proteomes" id="UP000307173"/>
    </source>
</evidence>
<dbReference type="GO" id="GO:0031072">
    <property type="term" value="F:heat shock protein binding"/>
    <property type="evidence" value="ECO:0007669"/>
    <property type="project" value="TreeGrafter"/>
</dbReference>
<dbReference type="InterPro" id="IPR013855">
    <property type="entry name" value="Cdc37_N_dom"/>
</dbReference>
<dbReference type="GO" id="GO:0051082">
    <property type="term" value="F:unfolded protein binding"/>
    <property type="evidence" value="ECO:0007669"/>
    <property type="project" value="TreeGrafter"/>
</dbReference>
<dbReference type="SMART" id="SM01069">
    <property type="entry name" value="CDC37_C"/>
    <property type="match status" value="1"/>
</dbReference>
<keyword evidence="11" id="KW-1185">Reference proteome</keyword>
<accession>A0A4T0X1T2</accession>
<organism evidence="10 11">
    <name type="scientific">Pichia inconspicua</name>
    <dbReference type="NCBI Taxonomy" id="52247"/>
    <lineage>
        <taxon>Eukaryota</taxon>
        <taxon>Fungi</taxon>
        <taxon>Dikarya</taxon>
        <taxon>Ascomycota</taxon>
        <taxon>Saccharomycotina</taxon>
        <taxon>Pichiomycetes</taxon>
        <taxon>Pichiales</taxon>
        <taxon>Pichiaceae</taxon>
        <taxon>Pichia</taxon>
    </lineage>
</organism>
<evidence type="ECO:0000259" key="9">
    <source>
        <dbReference type="SMART" id="SM01071"/>
    </source>
</evidence>
<evidence type="ECO:0000256" key="6">
    <source>
        <dbReference type="SAM" id="MobiDB-lite"/>
    </source>
</evidence>
<dbReference type="GO" id="GO:0050821">
    <property type="term" value="P:protein stabilization"/>
    <property type="evidence" value="ECO:0007669"/>
    <property type="project" value="TreeGrafter"/>
</dbReference>
<dbReference type="AlphaFoldDB" id="A0A4T0X1T2"/>
<evidence type="ECO:0000313" key="10">
    <source>
        <dbReference type="EMBL" id="TID26149.1"/>
    </source>
</evidence>
<feature type="domain" description="Cdc37 Hsp90 binding" evidence="8">
    <location>
        <begin position="185"/>
        <end position="367"/>
    </location>
</feature>
<dbReference type="Pfam" id="PF08565">
    <property type="entry name" value="CDC37_M"/>
    <property type="match status" value="1"/>
</dbReference>
<evidence type="ECO:0000256" key="5">
    <source>
        <dbReference type="ARBA" id="ARBA00031396"/>
    </source>
</evidence>
<evidence type="ECO:0000256" key="3">
    <source>
        <dbReference type="ARBA" id="ARBA00022490"/>
    </source>
</evidence>
<dbReference type="PANTHER" id="PTHR12800:SF4">
    <property type="entry name" value="HSP90 CO-CHAPERONE CDC37"/>
    <property type="match status" value="1"/>
</dbReference>
<dbReference type="InterPro" id="IPR013874">
    <property type="entry name" value="Cdc37_Hsp90-bd"/>
</dbReference>
<sequence length="482" mass="55276">MIDYSKWDKLELSDDSDVEVHPNVDKNSFIRWKQRDIHEKRMQREQQIKGLKVQKEMYTQLNKRVDDMLAQLNDEQLSSERERNDYLNSHFDKNEKCTLEEQSDSPPYNEMVEDLLTQITGDLQKEGGSVNGANIRKKVLEHREKIETVLAQIDPKIEEFENEKKQHITSEDIHDGWNSSFLNKSKDEPAKQPETTKSATQTVIETLNTANKVKVFKKPSKPLEELGELELLQETKDFAKLPSIKASCAFLLDHPFIACGQQKDALLMEAFDEELNGKPEDAKKTIRKGILLQFAADILENPPAPNMPLEVRLTYLTKLFDQLENDGTPGKIAYEDECKRMIEHVKTRCKIIQEEKEQEVGEGEGEGEEMVEQIQLRSVDPNTELVVNIPEVGTKEYELYDSLPDEMKEALKTGSLDEVNRVFAKIPVEEAEAMLETFNESGVIGVQALLDNEKQFEELAANERKFEEMRKAAEQVNLSNSS</sequence>
<keyword evidence="4" id="KW-0143">Chaperone</keyword>
<evidence type="ECO:0000259" key="7">
    <source>
        <dbReference type="SMART" id="SM01069"/>
    </source>
</evidence>
<feature type="region of interest" description="Disordered" evidence="6">
    <location>
        <begin position="176"/>
        <end position="198"/>
    </location>
</feature>
<keyword evidence="3" id="KW-0963">Cytoplasm</keyword>
<dbReference type="STRING" id="52247.A0A4T0X1T2"/>
<dbReference type="GO" id="GO:0005737">
    <property type="term" value="C:cytoplasm"/>
    <property type="evidence" value="ECO:0007669"/>
    <property type="project" value="UniProtKB-SubCell"/>
</dbReference>
<feature type="domain" description="Cdc37 C-terminal" evidence="7">
    <location>
        <begin position="387"/>
        <end position="474"/>
    </location>
</feature>
<comment type="caution">
    <text evidence="10">The sequence shown here is derived from an EMBL/GenBank/DDBJ whole genome shotgun (WGS) entry which is preliminary data.</text>
</comment>
<protein>
    <recommendedName>
        <fullName evidence="5">Hsp90 chaperone protein kinase-targeting subunit</fullName>
    </recommendedName>
</protein>
<dbReference type="SUPFAM" id="SSF101391">
    <property type="entry name" value="Hsp90 co-chaperone CDC37"/>
    <property type="match status" value="1"/>
</dbReference>
<dbReference type="SMART" id="SM01070">
    <property type="entry name" value="CDC37_M"/>
    <property type="match status" value="1"/>
</dbReference>
<feature type="domain" description="Cdc37 N-terminal" evidence="9">
    <location>
        <begin position="1"/>
        <end position="180"/>
    </location>
</feature>
<dbReference type="Pfam" id="PF08564">
    <property type="entry name" value="CDC37_C"/>
    <property type="match status" value="1"/>
</dbReference>
<comment type="subcellular location">
    <subcellularLocation>
        <location evidence="1">Cytoplasm</location>
    </subcellularLocation>
</comment>
<dbReference type="Pfam" id="PF03234">
    <property type="entry name" value="CDC37_N"/>
    <property type="match status" value="1"/>
</dbReference>
<comment type="similarity">
    <text evidence="2">Belongs to the CDC37 family.</text>
</comment>
<evidence type="ECO:0000259" key="8">
    <source>
        <dbReference type="SMART" id="SM01070"/>
    </source>
</evidence>